<evidence type="ECO:0000313" key="1">
    <source>
        <dbReference type="EMBL" id="KAK2184008.1"/>
    </source>
</evidence>
<name>A0AAD9UC50_RIDPI</name>
<evidence type="ECO:0000313" key="2">
    <source>
        <dbReference type="Proteomes" id="UP001209878"/>
    </source>
</evidence>
<accession>A0AAD9UC50</accession>
<dbReference type="PANTHER" id="PTHR33361:SF2">
    <property type="entry name" value="DUF885 DOMAIN-CONTAINING PROTEIN"/>
    <property type="match status" value="1"/>
</dbReference>
<dbReference type="Pfam" id="PF05960">
    <property type="entry name" value="DUF885"/>
    <property type="match status" value="1"/>
</dbReference>
<dbReference type="AlphaFoldDB" id="A0AAD9UC50"/>
<keyword evidence="2" id="KW-1185">Reference proteome</keyword>
<proteinExistence type="predicted"/>
<sequence length="602" mass="69510">MSSYTALVNDFWAWRLEETPEFASAVGVHDFDRRLETYTLEAFDHRTEQCRQFLARIDAINVTRLSSLQRQHVRVLRYDIVTYLNGHRWRFHCCLNAVNAVEGVHKDFHYWVDAMLFDDDQSFKVYTTRLRSLATQINEQVNLMRQAIDRRLTNHRLSMEAVVGDIAELLGRHATDSPFYKPFNRSLAFVKVSQSNREKIRQEGEAVILDQVMPSYRTLRTFIRREYLPRGRRALGVSSLSQGLEYYRACLTWHLSYDLSPSQLFAIGQRLVDDIRRRMKAIKDQVNFSGDLHDFMRYVHGANKFVYRSEEDLLEAYKDLLYKKIMPRIGRVTNYTQTKLPVVERMPFDGPLGVMMAGGGDTGTADIFFVNVINPLRKPKWKMLTVALHETLPGRYLQTSYERSVTMPSYRKWRELRKLSSVPFHFPSHAAYTQGWALYAESLGEDMGLRKNVYDEFGVLYSQLLRASDWVLDIGIHALRWSREQAFHYGRGKTALSRKQMQPVINRIVTLPGQAVSAGFGRYTIHNLRHKAQVRLGVAFDIREFHHRVLQVGPVPLKMLEETIDAWLDEVAPTSATDAANLPNVVCLITCCVLGLSAGATR</sequence>
<dbReference type="EMBL" id="JAODUO010000286">
    <property type="protein sequence ID" value="KAK2184008.1"/>
    <property type="molecule type" value="Genomic_DNA"/>
</dbReference>
<comment type="caution">
    <text evidence="1">The sequence shown here is derived from an EMBL/GenBank/DDBJ whole genome shotgun (WGS) entry which is preliminary data.</text>
</comment>
<dbReference type="PANTHER" id="PTHR33361">
    <property type="entry name" value="GLR0591 PROTEIN"/>
    <property type="match status" value="1"/>
</dbReference>
<dbReference type="InterPro" id="IPR010281">
    <property type="entry name" value="DUF885"/>
</dbReference>
<dbReference type="Proteomes" id="UP001209878">
    <property type="component" value="Unassembled WGS sequence"/>
</dbReference>
<reference evidence="1" key="1">
    <citation type="journal article" date="2023" name="Mol. Biol. Evol.">
        <title>Third-Generation Sequencing Reveals the Adaptive Role of the Epigenome in Three Deep-Sea Polychaetes.</title>
        <authorList>
            <person name="Perez M."/>
            <person name="Aroh O."/>
            <person name="Sun Y."/>
            <person name="Lan Y."/>
            <person name="Juniper S.K."/>
            <person name="Young C.R."/>
            <person name="Angers B."/>
            <person name="Qian P.Y."/>
        </authorList>
    </citation>
    <scope>NUCLEOTIDE SEQUENCE</scope>
    <source>
        <strain evidence="1">R07B-5</strain>
    </source>
</reference>
<organism evidence="1 2">
    <name type="scientific">Ridgeia piscesae</name>
    <name type="common">Tubeworm</name>
    <dbReference type="NCBI Taxonomy" id="27915"/>
    <lineage>
        <taxon>Eukaryota</taxon>
        <taxon>Metazoa</taxon>
        <taxon>Spiralia</taxon>
        <taxon>Lophotrochozoa</taxon>
        <taxon>Annelida</taxon>
        <taxon>Polychaeta</taxon>
        <taxon>Sedentaria</taxon>
        <taxon>Canalipalpata</taxon>
        <taxon>Sabellida</taxon>
        <taxon>Siboglinidae</taxon>
        <taxon>Ridgeia</taxon>
    </lineage>
</organism>
<gene>
    <name evidence="1" type="ORF">NP493_286g01037</name>
</gene>
<protein>
    <submittedName>
        <fullName evidence="1">Uncharacterized protein</fullName>
    </submittedName>
</protein>